<dbReference type="InterPro" id="IPR017850">
    <property type="entry name" value="Alkaline_phosphatase_core_sf"/>
</dbReference>
<dbReference type="EMBL" id="JACPUR010000001">
    <property type="protein sequence ID" value="MBI3126043.1"/>
    <property type="molecule type" value="Genomic_DNA"/>
</dbReference>
<comment type="PTM">
    <text evidence="1">The conversion to 3-oxoalanine (also known as C-formylglycine, FGly), of a serine or cysteine residue in prokaryotes and of a cysteine residue in eukaryotes, is critical for catalytic activity.</text>
</comment>
<evidence type="ECO:0000313" key="4">
    <source>
        <dbReference type="Proteomes" id="UP000782312"/>
    </source>
</evidence>
<dbReference type="AlphaFoldDB" id="A0A932MLW9"/>
<dbReference type="Proteomes" id="UP000782312">
    <property type="component" value="Unassembled WGS sequence"/>
</dbReference>
<evidence type="ECO:0000259" key="2">
    <source>
        <dbReference type="Pfam" id="PF00884"/>
    </source>
</evidence>
<feature type="modified residue" description="3-oxoalanine (Ser)" evidence="1">
    <location>
        <position position="55"/>
    </location>
</feature>
<organism evidence="3 4">
    <name type="scientific">Tectimicrobiota bacterium</name>
    <dbReference type="NCBI Taxonomy" id="2528274"/>
    <lineage>
        <taxon>Bacteria</taxon>
        <taxon>Pseudomonadati</taxon>
        <taxon>Nitrospinota/Tectimicrobiota group</taxon>
        <taxon>Candidatus Tectimicrobiota</taxon>
    </lineage>
</organism>
<reference evidence="3" key="1">
    <citation type="submission" date="2020-07" db="EMBL/GenBank/DDBJ databases">
        <title>Huge and variable diversity of episymbiotic CPR bacteria and DPANN archaea in groundwater ecosystems.</title>
        <authorList>
            <person name="He C.Y."/>
            <person name="Keren R."/>
            <person name="Whittaker M."/>
            <person name="Farag I.F."/>
            <person name="Doudna J."/>
            <person name="Cate J.H.D."/>
            <person name="Banfield J.F."/>
        </authorList>
    </citation>
    <scope>NUCLEOTIDE SEQUENCE</scope>
    <source>
        <strain evidence="3">NC_groundwater_763_Ag_S-0.2um_68_21</strain>
    </source>
</reference>
<dbReference type="PANTHER" id="PTHR43751:SF3">
    <property type="entry name" value="SULFATASE N-TERMINAL DOMAIN-CONTAINING PROTEIN"/>
    <property type="match status" value="1"/>
</dbReference>
<comment type="caution">
    <text evidence="3">The sequence shown here is derived from an EMBL/GenBank/DDBJ whole genome shotgun (WGS) entry which is preliminary data.</text>
</comment>
<proteinExistence type="predicted"/>
<dbReference type="InterPro" id="IPR052701">
    <property type="entry name" value="GAG_Ulvan_Degrading_Sulfatases"/>
</dbReference>
<protein>
    <submittedName>
        <fullName evidence="3">Sulfatase-like hydrolase/transferase</fullName>
    </submittedName>
</protein>
<sequence>MATKERPNVILVILDSARKDMFGCYGSDLGLTPNMDVLSERGTLLLDHYAAACGSAPAHVSIFTGHHPARHRMLHNLCEMKSDLVSLSLLLRRLGYKCFGHVRASFIPPAGYDDLFAFHDMYYPGRLSAGGGRKSLRGILQDNLRAFPRLYQLLKEGYGAIAGKAGEVRAAAALVDGIDSVRYLLGRIEANRGEPVFAYTTLLHPHTPYYPPKPFLDRVFNGARPHPVSYEIQRNVNAFANGDFGPAVEAMESVRKCYQADLLYGDHLVGELVRGLERMGLLDESILVVTSDHGELLGEHGLINHGATVWEELFATPCILHCPARIGAGVKVSRLTSALDIVPTIFDLLGEEGWLAEQTPLDGESMLSAGSDGAERCLIVDSPPAVLPERLKAYPNHLFRMSIIRRAARTSSYKYIWQSDGDHRLYRRGEAETSDNSLHASRPEMASELHARMVRFYESLDPGFVVDRYPIALSKKVGEKMTDPAIRRELQRLGYL</sequence>
<dbReference type="GO" id="GO:0016787">
    <property type="term" value="F:hydrolase activity"/>
    <property type="evidence" value="ECO:0007669"/>
    <property type="project" value="UniProtKB-KW"/>
</dbReference>
<dbReference type="Pfam" id="PF00884">
    <property type="entry name" value="Sulfatase"/>
    <property type="match status" value="1"/>
</dbReference>
<accession>A0A932MLW9</accession>
<dbReference type="InterPro" id="IPR000917">
    <property type="entry name" value="Sulfatase_N"/>
</dbReference>
<evidence type="ECO:0000313" key="3">
    <source>
        <dbReference type="EMBL" id="MBI3126043.1"/>
    </source>
</evidence>
<dbReference type="PANTHER" id="PTHR43751">
    <property type="entry name" value="SULFATASE"/>
    <property type="match status" value="1"/>
</dbReference>
<keyword evidence="3" id="KW-0378">Hydrolase</keyword>
<gene>
    <name evidence="3" type="ORF">HYZ11_00375</name>
</gene>
<name>A0A932MLW9_UNCTE</name>
<feature type="domain" description="Sulfatase N-terminal" evidence="2">
    <location>
        <begin position="7"/>
        <end position="350"/>
    </location>
</feature>
<dbReference type="Gene3D" id="3.40.720.10">
    <property type="entry name" value="Alkaline Phosphatase, subunit A"/>
    <property type="match status" value="1"/>
</dbReference>
<dbReference type="SUPFAM" id="SSF53649">
    <property type="entry name" value="Alkaline phosphatase-like"/>
    <property type="match status" value="1"/>
</dbReference>
<evidence type="ECO:0000256" key="1">
    <source>
        <dbReference type="PIRSR" id="PIRSR600917-52"/>
    </source>
</evidence>